<feature type="domain" description="Apple" evidence="2">
    <location>
        <begin position="42"/>
        <end position="126"/>
    </location>
</feature>
<feature type="domain" description="Apple" evidence="2">
    <location>
        <begin position="1003"/>
        <end position="1090"/>
    </location>
</feature>
<dbReference type="InterPro" id="IPR052774">
    <property type="entry name" value="Celegans_DevNeuronal_Protein"/>
</dbReference>
<dbReference type="Pfam" id="PF00024">
    <property type="entry name" value="PAN_1"/>
    <property type="match status" value="2"/>
</dbReference>
<dbReference type="CDD" id="cd01099">
    <property type="entry name" value="PAN_AP_HGF"/>
    <property type="match status" value="3"/>
</dbReference>
<feature type="compositionally biased region" description="Low complexity" evidence="1">
    <location>
        <begin position="218"/>
        <end position="244"/>
    </location>
</feature>
<evidence type="ECO:0000313" key="4">
    <source>
        <dbReference type="Proteomes" id="UP000075903"/>
    </source>
</evidence>
<dbReference type="PROSITE" id="PS50948">
    <property type="entry name" value="PAN"/>
    <property type="match status" value="4"/>
</dbReference>
<feature type="region of interest" description="Disordered" evidence="1">
    <location>
        <begin position="287"/>
        <end position="320"/>
    </location>
</feature>
<dbReference type="VEuPathDB" id="VectorBase:AMEM21_014083"/>
<feature type="domain" description="Apple" evidence="2">
    <location>
        <begin position="900"/>
        <end position="983"/>
    </location>
</feature>
<sequence>MTEMERKVAVIVGYQLRLLLLAVTFATAIQIDNRLVQPQHDCFERIALGAMLPFEKTFRNSDTNSLKICETLCLNDKECQTFAFGISGRGNGTCQLSANTIDATKSRPVGTIFDPDFDLYARKYNCFLDGPTNPPPKPGGLGIFPNGELQPGGGPQRQPPPPPSAPQPPSGGGFPPPGIIERPGPPVFGPPVSSAGIDAPTTANGGFVDTSRPTSEYGTTAPGTTGYGQTNGETLPETTAPAEEFYTTKDHSNPSSGGGGGNGGNPYLPTSTAAGPQYSLVTGERLPPTQPGATMPDREGATKYPPDYRPTYGGGSGPSKPANYPYQFPMLYETHYPLPNDKNGYPEIYAQNVPTLDNNYLRPEYGGTSFGTRPSAPAGSTPPAGPSGGSGYGGVVQRPSTGGGDAGGSDYNNNGAHNPSGHRPSNGYGNDGGQIHRPSSPGTSGYGGQPVRPSAQGPSSGPSGYGVVRPAPAPPVAQSGPSAGAGYNVHEDKLDLHPLTISKRPCYRRVLAGKRVAPHWVRRTLICERVEDCQRECGDERRFSCEGFNYRLDPTGRGQGDCELIDQPLSQIDLYSSPHQRDSNLIRDADYDYYERDRSASSNCRPSCKDCMLKPFRPTLEFVRPTTYRPHHPESYKPYPSEHHAYEEDHRYKPSVITALDKYRPPMYPSRPEFERYSPSSSYYPPPPPLPPPASAPLDSYRPAPPPYKPPSYGGSDIDRYGTLDHGFFKPYETRPDYPRPLHHEDIRPAHRPRHPYEDRDPPAGHPAPPGPPSHVATVQQYGSKPSTFIPYLIGQNIHKNGGIYGGSYGPSFNVDSYKSISDYWGLRNEIKRYDSPSFNYFELRNDHHFDDNNVWSYGGSKYGYEEDHHLLQHPYAVEHHRPSGFGPQQWIRRPSHEECSVKSSEGFRLHKGVVKYALNTPTVIECERMCYSETRFRCHTFSYRYSAVSRENCLLCDRPFNLLDFYADLEPDRDYDIYSMSDDAKTCHPELNHPRRDYNAQCFIRVIDSARFFKSIVRDSLTVRSIGECELECIKAAKFTCRAFTYSFGPNAVNAVIDNCQLSDWPVRDMDKDRHLVPDESFDVFERASYGQGCEIQPIIDDKHSKKFCYLGYGSPAKLLSSAIKKVTSVNTELDCKNECVRLREATHFKCLSFSFSAQASTYNCEMSDLDQSELKLGVHYAHTNDRDFWLFAWNPFDYTCRDKITTISGGTRANHDRRIDVLREPGNGGRNGRAGARNRTNGIITTTSTNTTTLTTTNTNVDRHRDDRDKNTDNIMLTTTNTATNRTIDRTPTTNSTNSSFIILLHPANRTAGGTADGDGSRRQYTVSGKPCRLGTKCERNKITGFYSCEIEGGEIGSWDYCCKTEHPCGYSHGFDYPWCFVGDAPDQWRKCSDKYFPKKQHDTRYQDTNKKGEIYQPPPKPGGLRHLDGDGVTAPAELWPVTYLYEKGPPNATEISNHVIDCKKDKC</sequence>
<dbReference type="STRING" id="30066.A0A182VK07"/>
<feature type="compositionally biased region" description="Pro residues" evidence="1">
    <location>
        <begin position="684"/>
        <end position="695"/>
    </location>
</feature>
<organism evidence="3 4">
    <name type="scientific">Anopheles merus</name>
    <name type="common">Mosquito</name>
    <dbReference type="NCBI Taxonomy" id="30066"/>
    <lineage>
        <taxon>Eukaryota</taxon>
        <taxon>Metazoa</taxon>
        <taxon>Ecdysozoa</taxon>
        <taxon>Arthropoda</taxon>
        <taxon>Hexapoda</taxon>
        <taxon>Insecta</taxon>
        <taxon>Pterygota</taxon>
        <taxon>Neoptera</taxon>
        <taxon>Endopterygota</taxon>
        <taxon>Diptera</taxon>
        <taxon>Nematocera</taxon>
        <taxon>Culicoidea</taxon>
        <taxon>Culicidae</taxon>
        <taxon>Anophelinae</taxon>
        <taxon>Anopheles</taxon>
    </lineage>
</organism>
<reference evidence="3" key="1">
    <citation type="submission" date="2020-05" db="UniProtKB">
        <authorList>
            <consortium name="EnsemblMetazoa"/>
        </authorList>
    </citation>
    <scope>IDENTIFICATION</scope>
    <source>
        <strain evidence="3">MAF</strain>
    </source>
</reference>
<feature type="domain" description="Apple" evidence="2">
    <location>
        <begin position="506"/>
        <end position="598"/>
    </location>
</feature>
<dbReference type="InterPro" id="IPR003609">
    <property type="entry name" value="Pan_app"/>
</dbReference>
<feature type="region of interest" description="Disordered" evidence="1">
    <location>
        <begin position="671"/>
        <end position="779"/>
    </location>
</feature>
<dbReference type="PANTHER" id="PTHR47327">
    <property type="entry name" value="FI18240P1-RELATED"/>
    <property type="match status" value="1"/>
</dbReference>
<feature type="compositionally biased region" description="Pro residues" evidence="1">
    <location>
        <begin position="764"/>
        <end position="773"/>
    </location>
</feature>
<dbReference type="PANTHER" id="PTHR47327:SF13">
    <property type="entry name" value="APPLE DOMAIN-CONTAINING PROTEIN"/>
    <property type="match status" value="1"/>
</dbReference>
<dbReference type="SUPFAM" id="SSF57414">
    <property type="entry name" value="Hairpin loop containing domain-like"/>
    <property type="match status" value="2"/>
</dbReference>
<feature type="compositionally biased region" description="Low complexity" evidence="1">
    <location>
        <begin position="452"/>
        <end position="470"/>
    </location>
</feature>
<proteinExistence type="predicted"/>
<dbReference type="VEuPathDB" id="VectorBase:AMEM016279"/>
<feature type="region of interest" description="Disordered" evidence="1">
    <location>
        <begin position="130"/>
        <end position="274"/>
    </location>
</feature>
<feature type="compositionally biased region" description="Pro residues" evidence="1">
    <location>
        <begin position="157"/>
        <end position="189"/>
    </location>
</feature>
<dbReference type="GO" id="GO:0009653">
    <property type="term" value="P:anatomical structure morphogenesis"/>
    <property type="evidence" value="ECO:0007669"/>
    <property type="project" value="TreeGrafter"/>
</dbReference>
<dbReference type="SMART" id="SM00473">
    <property type="entry name" value="PAN_AP"/>
    <property type="match status" value="5"/>
</dbReference>
<feature type="region of interest" description="Disordered" evidence="1">
    <location>
        <begin position="360"/>
        <end position="489"/>
    </location>
</feature>
<feature type="compositionally biased region" description="Basic and acidic residues" evidence="1">
    <location>
        <begin position="1263"/>
        <end position="1274"/>
    </location>
</feature>
<keyword evidence="4" id="KW-1185">Reference proteome</keyword>
<name>A0A182VK07_ANOME</name>
<dbReference type="EnsemblMetazoa" id="AMEM016279-RA">
    <property type="protein sequence ID" value="AMEM016279-PA"/>
    <property type="gene ID" value="AMEM016279"/>
</dbReference>
<evidence type="ECO:0000313" key="3">
    <source>
        <dbReference type="EnsemblMetazoa" id="AMEM016279-PA"/>
    </source>
</evidence>
<dbReference type="Proteomes" id="UP000075903">
    <property type="component" value="Unassembled WGS sequence"/>
</dbReference>
<evidence type="ECO:0000256" key="1">
    <source>
        <dbReference type="SAM" id="MobiDB-lite"/>
    </source>
</evidence>
<evidence type="ECO:0000259" key="2">
    <source>
        <dbReference type="PROSITE" id="PS50948"/>
    </source>
</evidence>
<dbReference type="Gene3D" id="3.50.4.10">
    <property type="entry name" value="Hepatocyte Growth Factor"/>
    <property type="match status" value="4"/>
</dbReference>
<feature type="compositionally biased region" description="Basic and acidic residues" evidence="1">
    <location>
        <begin position="732"/>
        <end position="763"/>
    </location>
</feature>
<feature type="compositionally biased region" description="Low complexity" evidence="1">
    <location>
        <begin position="1252"/>
        <end position="1262"/>
    </location>
</feature>
<protein>
    <recommendedName>
        <fullName evidence="2">Apple domain-containing protein</fullName>
    </recommendedName>
</protein>
<feature type="region of interest" description="Disordered" evidence="1">
    <location>
        <begin position="1252"/>
        <end position="1275"/>
    </location>
</feature>
<accession>A0A182VK07</accession>